<dbReference type="InterPro" id="IPR001347">
    <property type="entry name" value="SIS_dom"/>
</dbReference>
<dbReference type="Gene3D" id="3.40.50.10490">
    <property type="entry name" value="Glucose-6-phosphate isomerase like protein, domain 1"/>
    <property type="match status" value="1"/>
</dbReference>
<keyword evidence="3" id="KW-1185">Reference proteome</keyword>
<gene>
    <name evidence="2" type="ORF">LPC04_17895</name>
</gene>
<dbReference type="Pfam" id="PF13580">
    <property type="entry name" value="SIS_2"/>
    <property type="match status" value="1"/>
</dbReference>
<accession>A0A9X1YMD2</accession>
<reference evidence="2" key="1">
    <citation type="submission" date="2021-11" db="EMBL/GenBank/DDBJ databases">
        <title>BS-T2-15 a new species belonging to the Comamonadaceae family isolated from the soil of a French oak forest.</title>
        <authorList>
            <person name="Mieszkin S."/>
            <person name="Alain K."/>
        </authorList>
    </citation>
    <scope>NUCLEOTIDE SEQUENCE</scope>
    <source>
        <strain evidence="2">BS-T2-15</strain>
    </source>
</reference>
<dbReference type="GO" id="GO:1901135">
    <property type="term" value="P:carbohydrate derivative metabolic process"/>
    <property type="evidence" value="ECO:0007669"/>
    <property type="project" value="InterPro"/>
</dbReference>
<dbReference type="PANTHER" id="PTHR30390">
    <property type="entry name" value="SEDOHEPTULOSE 7-PHOSPHATE ISOMERASE / DNAA INITIATOR-ASSOCIATING FACTOR FOR REPLICATION INITIATION"/>
    <property type="match status" value="1"/>
</dbReference>
<dbReference type="AlphaFoldDB" id="A0A9X1YMD2"/>
<evidence type="ECO:0000313" key="2">
    <source>
        <dbReference type="EMBL" id="MCK9687580.1"/>
    </source>
</evidence>
<sequence>MLEPRIQQHFFESADLSYQAAEAMARPIADAAQAIVDCVTAGGRIWVHGRGVAQAPAQLLGAALSGRFERERPGLAAMVLAVDPLLLSEARASDEDAPAVTQLRVLGQAGDVLVAFAMRPDDALLASVVGAAHEREMSALVIAGREPGANGTRPAGHAITAETDIWITVPHERAARICELQLLTLHALCDAVDLQLLGDADL</sequence>
<evidence type="ECO:0000313" key="3">
    <source>
        <dbReference type="Proteomes" id="UP001139353"/>
    </source>
</evidence>
<dbReference type="RefSeq" id="WP_275683622.1">
    <property type="nucleotide sequence ID" value="NZ_JAJLJH010000005.1"/>
</dbReference>
<comment type="caution">
    <text evidence="2">The sequence shown here is derived from an EMBL/GenBank/DDBJ whole genome shotgun (WGS) entry which is preliminary data.</text>
</comment>
<name>A0A9X1YMD2_9BURK</name>
<dbReference type="GO" id="GO:0097367">
    <property type="term" value="F:carbohydrate derivative binding"/>
    <property type="evidence" value="ECO:0007669"/>
    <property type="project" value="InterPro"/>
</dbReference>
<evidence type="ECO:0000259" key="1">
    <source>
        <dbReference type="PROSITE" id="PS51464"/>
    </source>
</evidence>
<protein>
    <submittedName>
        <fullName evidence="2">SIS domain-containing protein</fullName>
    </submittedName>
</protein>
<proteinExistence type="predicted"/>
<organism evidence="2 3">
    <name type="scientific">Scleromatobacter humisilvae</name>
    <dbReference type="NCBI Taxonomy" id="2897159"/>
    <lineage>
        <taxon>Bacteria</taxon>
        <taxon>Pseudomonadati</taxon>
        <taxon>Pseudomonadota</taxon>
        <taxon>Betaproteobacteria</taxon>
        <taxon>Burkholderiales</taxon>
        <taxon>Sphaerotilaceae</taxon>
        <taxon>Scleromatobacter</taxon>
    </lineage>
</organism>
<dbReference type="InterPro" id="IPR046348">
    <property type="entry name" value="SIS_dom_sf"/>
</dbReference>
<dbReference type="PANTHER" id="PTHR30390:SF6">
    <property type="entry name" value="DNAA INITIATOR-ASSOCIATING PROTEIN DIAA"/>
    <property type="match status" value="1"/>
</dbReference>
<dbReference type="PROSITE" id="PS51464">
    <property type="entry name" value="SIS"/>
    <property type="match status" value="1"/>
</dbReference>
<dbReference type="Proteomes" id="UP001139353">
    <property type="component" value="Unassembled WGS sequence"/>
</dbReference>
<feature type="domain" description="SIS" evidence="1">
    <location>
        <begin position="35"/>
        <end position="202"/>
    </location>
</feature>
<dbReference type="InterPro" id="IPR050099">
    <property type="entry name" value="SIS_GmhA/DiaA_subfam"/>
</dbReference>
<dbReference type="SUPFAM" id="SSF53697">
    <property type="entry name" value="SIS domain"/>
    <property type="match status" value="1"/>
</dbReference>
<dbReference type="EMBL" id="JAJLJH010000005">
    <property type="protein sequence ID" value="MCK9687580.1"/>
    <property type="molecule type" value="Genomic_DNA"/>
</dbReference>